<proteinExistence type="predicted"/>
<gene>
    <name evidence="1" type="ORF">PXEA_LOCUS7206</name>
</gene>
<sequence>MICYDFGEDNTLKAPPVLVEWPTCCLRDHAFQLRGPRADANGRPGRAIFLVGSWNLAQLSDDLQCLSK</sequence>
<evidence type="ECO:0000313" key="1">
    <source>
        <dbReference type="EMBL" id="VEL13766.1"/>
    </source>
</evidence>
<name>A0A448WK63_9PLAT</name>
<accession>A0A448WK63</accession>
<dbReference type="EMBL" id="CAAALY010018869">
    <property type="protein sequence ID" value="VEL13766.1"/>
    <property type="molecule type" value="Genomic_DNA"/>
</dbReference>
<keyword evidence="2" id="KW-1185">Reference proteome</keyword>
<dbReference type="AlphaFoldDB" id="A0A448WK63"/>
<comment type="caution">
    <text evidence="1">The sequence shown here is derived from an EMBL/GenBank/DDBJ whole genome shotgun (WGS) entry which is preliminary data.</text>
</comment>
<reference evidence="1" key="1">
    <citation type="submission" date="2018-11" db="EMBL/GenBank/DDBJ databases">
        <authorList>
            <consortium name="Pathogen Informatics"/>
        </authorList>
    </citation>
    <scope>NUCLEOTIDE SEQUENCE</scope>
</reference>
<protein>
    <submittedName>
        <fullName evidence="1">Uncharacterized protein</fullName>
    </submittedName>
</protein>
<dbReference type="Proteomes" id="UP000784294">
    <property type="component" value="Unassembled WGS sequence"/>
</dbReference>
<organism evidence="1 2">
    <name type="scientific">Protopolystoma xenopodis</name>
    <dbReference type="NCBI Taxonomy" id="117903"/>
    <lineage>
        <taxon>Eukaryota</taxon>
        <taxon>Metazoa</taxon>
        <taxon>Spiralia</taxon>
        <taxon>Lophotrochozoa</taxon>
        <taxon>Platyhelminthes</taxon>
        <taxon>Monogenea</taxon>
        <taxon>Polyopisthocotylea</taxon>
        <taxon>Polystomatidea</taxon>
        <taxon>Polystomatidae</taxon>
        <taxon>Protopolystoma</taxon>
    </lineage>
</organism>
<evidence type="ECO:0000313" key="2">
    <source>
        <dbReference type="Proteomes" id="UP000784294"/>
    </source>
</evidence>